<protein>
    <submittedName>
        <fullName evidence="2">DUF21 domain-containing protein</fullName>
    </submittedName>
</protein>
<evidence type="ECO:0000313" key="3">
    <source>
        <dbReference type="Proteomes" id="UP000295517"/>
    </source>
</evidence>
<gene>
    <name evidence="2" type="ORF">E3983_04940</name>
</gene>
<sequence>MLTLNTFAHTVGAIGVGEQATFTVYSLSVLIKVLYPLVWLCQLITKAFQAGKNKSVFSRTDFIALAEIGEQQGILHAEESDIIEKNTGFV</sequence>
<dbReference type="EMBL" id="CP038254">
    <property type="protein sequence ID" value="QBR83757.1"/>
    <property type="molecule type" value="Genomic_DNA"/>
</dbReference>
<dbReference type="Pfam" id="PF01595">
    <property type="entry name" value="CNNM"/>
    <property type="match status" value="1"/>
</dbReference>
<evidence type="ECO:0000259" key="1">
    <source>
        <dbReference type="Pfam" id="PF01595"/>
    </source>
</evidence>
<evidence type="ECO:0000313" key="2">
    <source>
        <dbReference type="EMBL" id="QBR83757.1"/>
    </source>
</evidence>
<dbReference type="Proteomes" id="UP000295517">
    <property type="component" value="Chromosome"/>
</dbReference>
<proteinExistence type="predicted"/>
<feature type="domain" description="CNNM transmembrane" evidence="1">
    <location>
        <begin position="20"/>
        <end position="79"/>
    </location>
</feature>
<name>A0AAX1EFW1_9GAMM</name>
<dbReference type="InterPro" id="IPR002550">
    <property type="entry name" value="CNNM"/>
</dbReference>
<accession>A0AAX1EFW1</accession>
<dbReference type="AlphaFoldDB" id="A0AAX1EFW1"/>
<organism evidence="2 3">
    <name type="scientific">Legionella israelensis</name>
    <dbReference type="NCBI Taxonomy" id="454"/>
    <lineage>
        <taxon>Bacteria</taxon>
        <taxon>Pseudomonadati</taxon>
        <taxon>Pseudomonadota</taxon>
        <taxon>Gammaproteobacteria</taxon>
        <taxon>Legionellales</taxon>
        <taxon>Legionellaceae</taxon>
        <taxon>Legionella</taxon>
    </lineage>
</organism>
<reference evidence="2 3" key="1">
    <citation type="submission" date="2019-03" db="EMBL/GenBank/DDBJ databases">
        <title>Diverse conjugative elements silence natural transformation in Legionella species.</title>
        <authorList>
            <person name="Durieux I."/>
            <person name="Ginevra C."/>
            <person name="Attaiech L."/>
            <person name="Picq K."/>
            <person name="Juan P.A."/>
            <person name="Jarraud S."/>
            <person name="Charpentier X."/>
        </authorList>
    </citation>
    <scope>NUCLEOTIDE SEQUENCE [LARGE SCALE GENOMIC DNA]</scope>
    <source>
        <strain evidence="2 3">HL-0427-4011</strain>
    </source>
</reference>